<dbReference type="InterPro" id="IPR045038">
    <property type="entry name" value="AIG2-like"/>
</dbReference>
<evidence type="ECO:0000313" key="5">
    <source>
        <dbReference type="EMBL" id="TPX57381.1"/>
    </source>
</evidence>
<dbReference type="GO" id="GO:0016740">
    <property type="term" value="F:transferase activity"/>
    <property type="evidence" value="ECO:0007669"/>
    <property type="project" value="UniProtKB-KW"/>
</dbReference>
<name>A0A507E0U7_9FUNG</name>
<dbReference type="Proteomes" id="UP000318582">
    <property type="component" value="Unassembled WGS sequence"/>
</dbReference>
<evidence type="ECO:0000256" key="3">
    <source>
        <dbReference type="ARBA" id="ARBA00030602"/>
    </source>
</evidence>
<protein>
    <recommendedName>
        <fullName evidence="3">Putative gamma-glutamylcyclotransferase</fullName>
    </recommendedName>
</protein>
<dbReference type="InterPro" id="IPR036568">
    <property type="entry name" value="GGCT-like_sf"/>
</dbReference>
<feature type="domain" description="Gamma-glutamylcyclotransferase AIG2-like" evidence="4">
    <location>
        <begin position="20"/>
        <end position="137"/>
    </location>
</feature>
<keyword evidence="2" id="KW-0808">Transferase</keyword>
<evidence type="ECO:0000313" key="6">
    <source>
        <dbReference type="Proteomes" id="UP000318582"/>
    </source>
</evidence>
<dbReference type="Pfam" id="PF06094">
    <property type="entry name" value="GGACT"/>
    <property type="match status" value="1"/>
</dbReference>
<dbReference type="PANTHER" id="PTHR31544">
    <property type="entry name" value="AIG2-LIKE PROTEIN D"/>
    <property type="match status" value="1"/>
</dbReference>
<evidence type="ECO:0000256" key="2">
    <source>
        <dbReference type="ARBA" id="ARBA00022679"/>
    </source>
</evidence>
<accession>A0A507E0U7</accession>
<keyword evidence="6" id="KW-1185">Reference proteome</keyword>
<gene>
    <name evidence="5" type="ORF">PhCBS80983_g03860</name>
</gene>
<organism evidence="5 6">
    <name type="scientific">Powellomyces hirtus</name>
    <dbReference type="NCBI Taxonomy" id="109895"/>
    <lineage>
        <taxon>Eukaryota</taxon>
        <taxon>Fungi</taxon>
        <taxon>Fungi incertae sedis</taxon>
        <taxon>Chytridiomycota</taxon>
        <taxon>Chytridiomycota incertae sedis</taxon>
        <taxon>Chytridiomycetes</taxon>
        <taxon>Spizellomycetales</taxon>
        <taxon>Powellomycetaceae</taxon>
        <taxon>Powellomyces</taxon>
    </lineage>
</organism>
<dbReference type="SUPFAM" id="SSF110857">
    <property type="entry name" value="Gamma-glutamyl cyclotransferase-like"/>
    <property type="match status" value="1"/>
</dbReference>
<dbReference type="PANTHER" id="PTHR31544:SF2">
    <property type="entry name" value="AIG2-LIKE PROTEIN D"/>
    <property type="match status" value="1"/>
</dbReference>
<dbReference type="EMBL" id="QEAQ01000053">
    <property type="protein sequence ID" value="TPX57381.1"/>
    <property type="molecule type" value="Genomic_DNA"/>
</dbReference>
<comment type="similarity">
    <text evidence="1">Belongs to the gamma-glutamylcyclotransferase family.</text>
</comment>
<proteinExistence type="inferred from homology"/>
<comment type="caution">
    <text evidence="5">The sequence shown here is derived from an EMBL/GenBank/DDBJ whole genome shotgun (WGS) entry which is preliminary data.</text>
</comment>
<reference evidence="5 6" key="1">
    <citation type="journal article" date="2019" name="Sci. Rep.">
        <title>Comparative genomics of chytrid fungi reveal insights into the obligate biotrophic and pathogenic lifestyle of Synchytrium endobioticum.</title>
        <authorList>
            <person name="van de Vossenberg B.T.L.H."/>
            <person name="Warris S."/>
            <person name="Nguyen H.D.T."/>
            <person name="van Gent-Pelzer M.P.E."/>
            <person name="Joly D.L."/>
            <person name="van de Geest H.C."/>
            <person name="Bonants P.J.M."/>
            <person name="Smith D.S."/>
            <person name="Levesque C.A."/>
            <person name="van der Lee T.A.J."/>
        </authorList>
    </citation>
    <scope>NUCLEOTIDE SEQUENCE [LARGE SCALE GENOMIC DNA]</scope>
    <source>
        <strain evidence="5 6">CBS 809.83</strain>
    </source>
</reference>
<dbReference type="AlphaFoldDB" id="A0A507E0U7"/>
<dbReference type="Gene3D" id="3.10.490.10">
    <property type="entry name" value="Gamma-glutamyl cyclotransferase-like"/>
    <property type="match status" value="1"/>
</dbReference>
<evidence type="ECO:0000256" key="1">
    <source>
        <dbReference type="ARBA" id="ARBA00008861"/>
    </source>
</evidence>
<dbReference type="CDD" id="cd06661">
    <property type="entry name" value="GGCT_like"/>
    <property type="match status" value="1"/>
</dbReference>
<dbReference type="InterPro" id="IPR013024">
    <property type="entry name" value="GGCT-like"/>
</dbReference>
<dbReference type="InterPro" id="IPR009288">
    <property type="entry name" value="AIG2-like_dom"/>
</dbReference>
<evidence type="ECO:0000259" key="4">
    <source>
        <dbReference type="Pfam" id="PF06094"/>
    </source>
</evidence>
<sequence>MSTRTAVNKAKPTDGGPRPIFCYGTLMHPLIYLKVVGKSEMPKREAAILKRFRRRKVLHQAYPAIASGDADDQVEGYLVHVQAEDIALLDLFESDDYERITVTVHLCSSTESDASQETDVYVWRKSKSRLSENEDWSYEKFVETKLKEWTRDIDCFPHHPEEQP</sequence>